<dbReference type="InterPro" id="IPR011013">
    <property type="entry name" value="Gal_mutarotase_sf_dom"/>
</dbReference>
<name>A0A640VQL3_9RHOB</name>
<dbReference type="Proteomes" id="UP000436522">
    <property type="component" value="Unassembled WGS sequence"/>
</dbReference>
<comment type="caution">
    <text evidence="1">The sequence shown here is derived from an EMBL/GenBank/DDBJ whole genome shotgun (WGS) entry which is preliminary data.</text>
</comment>
<accession>A0A640VQL3</accession>
<dbReference type="Gene3D" id="2.70.98.10">
    <property type="match status" value="1"/>
</dbReference>
<dbReference type="InterPro" id="IPR008183">
    <property type="entry name" value="Aldose_1/G6P_1-epimerase"/>
</dbReference>
<protein>
    <submittedName>
        <fullName evidence="1">Aldose 1-epimerase</fullName>
    </submittedName>
</protein>
<keyword evidence="2" id="KW-1185">Reference proteome</keyword>
<dbReference type="GO" id="GO:0030246">
    <property type="term" value="F:carbohydrate binding"/>
    <property type="evidence" value="ECO:0007669"/>
    <property type="project" value="InterPro"/>
</dbReference>
<evidence type="ECO:0000313" key="2">
    <source>
        <dbReference type="Proteomes" id="UP000436522"/>
    </source>
</evidence>
<dbReference type="RefSeq" id="WP_159976114.1">
    <property type="nucleotide sequence ID" value="NZ_BLIV01000003.1"/>
</dbReference>
<dbReference type="EMBL" id="BLIV01000003">
    <property type="protein sequence ID" value="GFE49962.1"/>
    <property type="molecule type" value="Genomic_DNA"/>
</dbReference>
<organism evidence="1 2">
    <name type="scientific">Roseobacter cerasinus</name>
    <dbReference type="NCBI Taxonomy" id="2602289"/>
    <lineage>
        <taxon>Bacteria</taxon>
        <taxon>Pseudomonadati</taxon>
        <taxon>Pseudomonadota</taxon>
        <taxon>Alphaproteobacteria</taxon>
        <taxon>Rhodobacterales</taxon>
        <taxon>Roseobacteraceae</taxon>
        <taxon>Roseobacter</taxon>
    </lineage>
</organism>
<dbReference type="SUPFAM" id="SSF74650">
    <property type="entry name" value="Galactose mutarotase-like"/>
    <property type="match status" value="1"/>
</dbReference>
<dbReference type="GO" id="GO:0005975">
    <property type="term" value="P:carbohydrate metabolic process"/>
    <property type="evidence" value="ECO:0007669"/>
    <property type="project" value="InterPro"/>
</dbReference>
<evidence type="ECO:0000313" key="1">
    <source>
        <dbReference type="EMBL" id="GFE49962.1"/>
    </source>
</evidence>
<dbReference type="OrthoDB" id="9796517at2"/>
<gene>
    <name evidence="1" type="ORF">So717_17150</name>
</gene>
<reference evidence="1 2" key="1">
    <citation type="submission" date="2019-12" db="EMBL/GenBank/DDBJ databases">
        <title>Roseobacter cerasinus sp. nov., isolated from seawater around aquaculture.</title>
        <authorList>
            <person name="Muramatsu S."/>
            <person name="Takabe Y."/>
            <person name="Mori K."/>
            <person name="Takaichi S."/>
            <person name="Hanada S."/>
        </authorList>
    </citation>
    <scope>NUCLEOTIDE SEQUENCE [LARGE SCALE GENOMIC DNA]</scope>
    <source>
        <strain evidence="1 2">AI77</strain>
    </source>
</reference>
<dbReference type="Pfam" id="PF01263">
    <property type="entry name" value="Aldose_epim"/>
    <property type="match status" value="1"/>
</dbReference>
<proteinExistence type="predicted"/>
<dbReference type="GO" id="GO:0016853">
    <property type="term" value="F:isomerase activity"/>
    <property type="evidence" value="ECO:0007669"/>
    <property type="project" value="InterPro"/>
</dbReference>
<dbReference type="AlphaFoldDB" id="A0A640VQL3"/>
<dbReference type="InterPro" id="IPR014718">
    <property type="entry name" value="GH-type_carb-bd"/>
</dbReference>
<sequence length="303" mass="31798">MTALTLQSAGYRVSILPDEGGLIASLQYWDGADFIDLLRSNPGAEGTLDGLPLYGCFPMVPFANRLSEPWLPAGDDRRAVPVNWPAQGLAMHGTGFMGPWIVGACGDASALLTTFILDANGQTLGAARQTIALGDDGLAVSLAFESACDTPLSSGLGFHPWIAAPGDELQTTASFAAKGQFQMDANNLPVGHVACTTTQTDLDWRDAGLDTCFTGWSGEAQIVRPAKDLVVRVRSAVPNLHCFVAKDFDAICLEPVSHAPNAAHAALAAEIAPMAPVAPGETISIEMHIGGEPLSRQETTRTS</sequence>